<evidence type="ECO:0000313" key="2">
    <source>
        <dbReference type="Proteomes" id="UP000268623"/>
    </source>
</evidence>
<protein>
    <submittedName>
        <fullName evidence="1">Uncharacterized protein</fullName>
    </submittedName>
</protein>
<organism evidence="1 2">
    <name type="scientific">Methylocystis hirsuta</name>
    <dbReference type="NCBI Taxonomy" id="369798"/>
    <lineage>
        <taxon>Bacteria</taxon>
        <taxon>Pseudomonadati</taxon>
        <taxon>Pseudomonadota</taxon>
        <taxon>Alphaproteobacteria</taxon>
        <taxon>Hyphomicrobiales</taxon>
        <taxon>Methylocystaceae</taxon>
        <taxon>Methylocystis</taxon>
    </lineage>
</organism>
<dbReference type="OrthoDB" id="9940185at2"/>
<reference evidence="1 2" key="1">
    <citation type="submission" date="2018-08" db="EMBL/GenBank/DDBJ databases">
        <title>Genome sequence of Methylocystis hirsuta CSC1, a methanotroph able to accumulate PHAs.</title>
        <authorList>
            <person name="Bordel S."/>
            <person name="Rodriguez E."/>
            <person name="Gancedo J."/>
            <person name="Munoz R."/>
        </authorList>
    </citation>
    <scope>NUCLEOTIDE SEQUENCE [LARGE SCALE GENOMIC DNA]</scope>
    <source>
        <strain evidence="1 2">CSC1</strain>
    </source>
</reference>
<proteinExistence type="predicted"/>
<sequence>MMAIEEAARDGACAGLLGAGVPRGMERLSGAAKAEFAEGYATGRHCRRVAEGKEHVRAAAPVIPDHAMTREQLVAEFRRRPDLRREFLSEAGFVAFAMAQRAGKVSVVRKRAVL</sequence>
<dbReference type="Proteomes" id="UP000268623">
    <property type="component" value="Unassembled WGS sequence"/>
</dbReference>
<name>A0A3M9XRK5_9HYPH</name>
<dbReference type="AlphaFoldDB" id="A0A3M9XRK5"/>
<keyword evidence="2" id="KW-1185">Reference proteome</keyword>
<gene>
    <name evidence="1" type="ORF">D1O30_12440</name>
</gene>
<evidence type="ECO:0000313" key="1">
    <source>
        <dbReference type="EMBL" id="RNJ50286.1"/>
    </source>
</evidence>
<dbReference type="EMBL" id="QWDD01000001">
    <property type="protein sequence ID" value="RNJ50286.1"/>
    <property type="molecule type" value="Genomic_DNA"/>
</dbReference>
<accession>A0A3M9XRK5</accession>
<dbReference type="RefSeq" id="WP_123176232.1">
    <property type="nucleotide sequence ID" value="NZ_QWDD01000001.1"/>
</dbReference>
<comment type="caution">
    <text evidence="1">The sequence shown here is derived from an EMBL/GenBank/DDBJ whole genome shotgun (WGS) entry which is preliminary data.</text>
</comment>